<dbReference type="Gene3D" id="3.40.50.300">
    <property type="entry name" value="P-loop containing nucleotide triphosphate hydrolases"/>
    <property type="match status" value="1"/>
</dbReference>
<dbReference type="GO" id="GO:0005524">
    <property type="term" value="F:ATP binding"/>
    <property type="evidence" value="ECO:0007669"/>
    <property type="project" value="UniProtKB-UniRule"/>
</dbReference>
<sequence>MSDKRPFLVGVTGGIGSGKTLVTDTFANSGIEVVDADIVARDVVAPGSPGLAAITAHFGDAILTSQGDLNRAALRELVFTNEEQKQWLNACLHPRIREAMADAISNIRSEYGVLAVPLLIENGMQKMVDRIAVVDCPESVQLERALARDGSSEAAIKGIMAAQVSRQNRLAEADDVIDNSRDKQYTMAQVKQLHEQYLGMARVFTR</sequence>
<comment type="subcellular location">
    <subcellularLocation>
        <location evidence="5">Cytoplasm</location>
    </subcellularLocation>
</comment>
<keyword evidence="8" id="KW-1185">Reference proteome</keyword>
<keyword evidence="5 7" id="KW-0418">Kinase</keyword>
<dbReference type="AlphaFoldDB" id="A0A2S9V495"/>
<dbReference type="GO" id="GO:0005737">
    <property type="term" value="C:cytoplasm"/>
    <property type="evidence" value="ECO:0007669"/>
    <property type="project" value="UniProtKB-SubCell"/>
</dbReference>
<evidence type="ECO:0000313" key="7">
    <source>
        <dbReference type="EMBL" id="PRO71234.1"/>
    </source>
</evidence>
<feature type="binding site" evidence="5">
    <location>
        <begin position="16"/>
        <end position="21"/>
    </location>
    <ligand>
        <name>ATP</name>
        <dbReference type="ChEBI" id="CHEBI:30616"/>
    </ligand>
</feature>
<dbReference type="GO" id="GO:0015937">
    <property type="term" value="P:coenzyme A biosynthetic process"/>
    <property type="evidence" value="ECO:0007669"/>
    <property type="project" value="UniProtKB-UniRule"/>
</dbReference>
<evidence type="ECO:0000313" key="8">
    <source>
        <dbReference type="Proteomes" id="UP000238949"/>
    </source>
</evidence>
<comment type="similarity">
    <text evidence="1 5">Belongs to the CoaE family.</text>
</comment>
<dbReference type="PANTHER" id="PTHR10695">
    <property type="entry name" value="DEPHOSPHO-COA KINASE-RELATED"/>
    <property type="match status" value="1"/>
</dbReference>
<dbReference type="HAMAP" id="MF_00376">
    <property type="entry name" value="Dephospho_CoA_kinase"/>
    <property type="match status" value="1"/>
</dbReference>
<dbReference type="OrthoDB" id="9812943at2"/>
<dbReference type="CDD" id="cd02022">
    <property type="entry name" value="DPCK"/>
    <property type="match status" value="1"/>
</dbReference>
<evidence type="ECO:0000256" key="4">
    <source>
        <dbReference type="ARBA" id="ARBA00022993"/>
    </source>
</evidence>
<dbReference type="InterPro" id="IPR027417">
    <property type="entry name" value="P-loop_NTPase"/>
</dbReference>
<dbReference type="SUPFAM" id="SSF52540">
    <property type="entry name" value="P-loop containing nucleoside triphosphate hydrolases"/>
    <property type="match status" value="1"/>
</dbReference>
<dbReference type="EMBL" id="PVNP01000211">
    <property type="protein sequence ID" value="PRO71234.1"/>
    <property type="molecule type" value="Genomic_DNA"/>
</dbReference>
<dbReference type="EC" id="2.7.1.24" evidence="5 6"/>
<comment type="function">
    <text evidence="5">Catalyzes the phosphorylation of the 3'-hydroxyl group of dephosphocoenzyme A to form coenzyme A.</text>
</comment>
<proteinExistence type="inferred from homology"/>
<dbReference type="NCBIfam" id="TIGR00152">
    <property type="entry name" value="dephospho-CoA kinase"/>
    <property type="match status" value="1"/>
</dbReference>
<protein>
    <recommendedName>
        <fullName evidence="5 6">Dephospho-CoA kinase</fullName>
        <ecNumber evidence="5 6">2.7.1.24</ecNumber>
    </recommendedName>
    <alternativeName>
        <fullName evidence="5">Dephosphocoenzyme A kinase</fullName>
    </alternativeName>
</protein>
<evidence type="ECO:0000256" key="2">
    <source>
        <dbReference type="ARBA" id="ARBA00022741"/>
    </source>
</evidence>
<keyword evidence="4 5" id="KW-0173">Coenzyme A biosynthesis</keyword>
<keyword evidence="3 5" id="KW-0067">ATP-binding</keyword>
<dbReference type="PANTHER" id="PTHR10695:SF46">
    <property type="entry name" value="BIFUNCTIONAL COENZYME A SYNTHASE-RELATED"/>
    <property type="match status" value="1"/>
</dbReference>
<comment type="catalytic activity">
    <reaction evidence="5">
        <text>3'-dephospho-CoA + ATP = ADP + CoA + H(+)</text>
        <dbReference type="Rhea" id="RHEA:18245"/>
        <dbReference type="ChEBI" id="CHEBI:15378"/>
        <dbReference type="ChEBI" id="CHEBI:30616"/>
        <dbReference type="ChEBI" id="CHEBI:57287"/>
        <dbReference type="ChEBI" id="CHEBI:57328"/>
        <dbReference type="ChEBI" id="CHEBI:456216"/>
        <dbReference type="EC" id="2.7.1.24"/>
    </reaction>
</comment>
<keyword evidence="5" id="KW-0963">Cytoplasm</keyword>
<evidence type="ECO:0000256" key="5">
    <source>
        <dbReference type="HAMAP-Rule" id="MF_00376"/>
    </source>
</evidence>
<evidence type="ECO:0000256" key="3">
    <source>
        <dbReference type="ARBA" id="ARBA00022840"/>
    </source>
</evidence>
<dbReference type="InterPro" id="IPR001977">
    <property type="entry name" value="Depp_CoAkinase"/>
</dbReference>
<keyword evidence="2 5" id="KW-0547">Nucleotide-binding</keyword>
<evidence type="ECO:0000256" key="6">
    <source>
        <dbReference type="NCBIfam" id="TIGR00152"/>
    </source>
</evidence>
<keyword evidence="5" id="KW-0808">Transferase</keyword>
<dbReference type="PROSITE" id="PS51219">
    <property type="entry name" value="DPCK"/>
    <property type="match status" value="1"/>
</dbReference>
<organism evidence="7 8">
    <name type="scientific">Alteromonas alba</name>
    <dbReference type="NCBI Taxonomy" id="2079529"/>
    <lineage>
        <taxon>Bacteria</taxon>
        <taxon>Pseudomonadati</taxon>
        <taxon>Pseudomonadota</taxon>
        <taxon>Gammaproteobacteria</taxon>
        <taxon>Alteromonadales</taxon>
        <taxon>Alteromonadaceae</taxon>
        <taxon>Alteromonas/Salinimonas group</taxon>
        <taxon>Alteromonas</taxon>
    </lineage>
</organism>
<comment type="pathway">
    <text evidence="5">Cofactor biosynthesis; coenzyme A biosynthesis; CoA from (R)-pantothenate: step 5/5.</text>
</comment>
<accession>A0A2S9V495</accession>
<gene>
    <name evidence="5" type="primary">coaE</name>
    <name evidence="7" type="ORF">C6Y40_22815</name>
</gene>
<evidence type="ECO:0000256" key="1">
    <source>
        <dbReference type="ARBA" id="ARBA00009018"/>
    </source>
</evidence>
<dbReference type="Proteomes" id="UP000238949">
    <property type="component" value="Unassembled WGS sequence"/>
</dbReference>
<reference evidence="8" key="1">
    <citation type="journal article" date="2020" name="Int. J. Syst. Evol. Microbiol.">
        <title>Alteromonas alba sp. nov., a marine bacterium isolated from the seawater of the West Pacific Ocean.</title>
        <authorList>
            <person name="Sun C."/>
            <person name="Wu Y.-H."/>
            <person name="Xamxidin M."/>
            <person name="Cheng H."/>
            <person name="Xu X.-W."/>
        </authorList>
    </citation>
    <scope>NUCLEOTIDE SEQUENCE [LARGE SCALE GENOMIC DNA]</scope>
    <source>
        <strain evidence="8">190</strain>
    </source>
</reference>
<dbReference type="UniPathway" id="UPA00241">
    <property type="reaction ID" value="UER00356"/>
</dbReference>
<dbReference type="Pfam" id="PF01121">
    <property type="entry name" value="CoaE"/>
    <property type="match status" value="1"/>
</dbReference>
<dbReference type="GO" id="GO:0004140">
    <property type="term" value="F:dephospho-CoA kinase activity"/>
    <property type="evidence" value="ECO:0007669"/>
    <property type="project" value="UniProtKB-UniRule"/>
</dbReference>
<comment type="caution">
    <text evidence="7">The sequence shown here is derived from an EMBL/GenBank/DDBJ whole genome shotgun (WGS) entry which is preliminary data.</text>
</comment>
<dbReference type="RefSeq" id="WP_105936688.1">
    <property type="nucleotide sequence ID" value="NZ_PVNP01000211.1"/>
</dbReference>
<name>A0A2S9V495_9ALTE</name>